<dbReference type="AlphaFoldDB" id="A0A9P4MTE5"/>
<evidence type="ECO:0000256" key="1">
    <source>
        <dbReference type="SAM" id="Phobius"/>
    </source>
</evidence>
<keyword evidence="1" id="KW-0472">Membrane</keyword>
<reference evidence="2" key="1">
    <citation type="journal article" date="2020" name="Stud. Mycol.">
        <title>101 Dothideomycetes genomes: a test case for predicting lifestyles and emergence of pathogens.</title>
        <authorList>
            <person name="Haridas S."/>
            <person name="Albert R."/>
            <person name="Binder M."/>
            <person name="Bloem J."/>
            <person name="Labutti K."/>
            <person name="Salamov A."/>
            <person name="Andreopoulos B."/>
            <person name="Baker S."/>
            <person name="Barry K."/>
            <person name="Bills G."/>
            <person name="Bluhm B."/>
            <person name="Cannon C."/>
            <person name="Castanera R."/>
            <person name="Culley D."/>
            <person name="Daum C."/>
            <person name="Ezra D."/>
            <person name="Gonzalez J."/>
            <person name="Henrissat B."/>
            <person name="Kuo A."/>
            <person name="Liang C."/>
            <person name="Lipzen A."/>
            <person name="Lutzoni F."/>
            <person name="Magnuson J."/>
            <person name="Mondo S."/>
            <person name="Nolan M."/>
            <person name="Ohm R."/>
            <person name="Pangilinan J."/>
            <person name="Park H.-J."/>
            <person name="Ramirez L."/>
            <person name="Alfaro M."/>
            <person name="Sun H."/>
            <person name="Tritt A."/>
            <person name="Yoshinaga Y."/>
            <person name="Zwiers L.-H."/>
            <person name="Turgeon B."/>
            <person name="Goodwin S."/>
            <person name="Spatafora J."/>
            <person name="Crous P."/>
            <person name="Grigoriev I."/>
        </authorList>
    </citation>
    <scope>NUCLEOTIDE SEQUENCE</scope>
    <source>
        <strain evidence="2">ATCC 74209</strain>
    </source>
</reference>
<organism evidence="2 3">
    <name type="scientific">Delitschia confertaspora ATCC 74209</name>
    <dbReference type="NCBI Taxonomy" id="1513339"/>
    <lineage>
        <taxon>Eukaryota</taxon>
        <taxon>Fungi</taxon>
        <taxon>Dikarya</taxon>
        <taxon>Ascomycota</taxon>
        <taxon>Pezizomycotina</taxon>
        <taxon>Dothideomycetes</taxon>
        <taxon>Pleosporomycetidae</taxon>
        <taxon>Pleosporales</taxon>
        <taxon>Delitschiaceae</taxon>
        <taxon>Delitschia</taxon>
    </lineage>
</organism>
<proteinExistence type="predicted"/>
<keyword evidence="1" id="KW-0812">Transmembrane</keyword>
<keyword evidence="3" id="KW-1185">Reference proteome</keyword>
<gene>
    <name evidence="2" type="ORF">GQ43DRAFT_279883</name>
</gene>
<dbReference type="Proteomes" id="UP000799536">
    <property type="component" value="Unassembled WGS sequence"/>
</dbReference>
<dbReference type="OrthoDB" id="3942886at2759"/>
<evidence type="ECO:0000313" key="3">
    <source>
        <dbReference type="Proteomes" id="UP000799536"/>
    </source>
</evidence>
<dbReference type="EMBL" id="ML994500">
    <property type="protein sequence ID" value="KAF2196055.1"/>
    <property type="molecule type" value="Genomic_DNA"/>
</dbReference>
<name>A0A9P4MTE5_9PLEO</name>
<comment type="caution">
    <text evidence="2">The sequence shown here is derived from an EMBL/GenBank/DDBJ whole genome shotgun (WGS) entry which is preliminary data.</text>
</comment>
<feature type="transmembrane region" description="Helical" evidence="1">
    <location>
        <begin position="28"/>
        <end position="54"/>
    </location>
</feature>
<keyword evidence="1" id="KW-1133">Transmembrane helix</keyword>
<accession>A0A9P4MTE5</accession>
<evidence type="ECO:0000313" key="2">
    <source>
        <dbReference type="EMBL" id="KAF2196055.1"/>
    </source>
</evidence>
<protein>
    <submittedName>
        <fullName evidence="2">Uncharacterized protein</fullName>
    </submittedName>
</protein>
<sequence>MPPYSIPTATPIIPHPPISSRLSQMASIWTWLTLYWALMLVQLALWAYCIRYAISYRIRKNQRTATNACVTLREKDEPPPPYREKDTVQPVFKPIYPWVAPPRALPGPYDPRLYPPIRTIRRHSQPAPLQGETIQSNTVYYARRVSTNNIPDQKSTLRGSITHISDGTSSWRRNQWAVEG</sequence>